<evidence type="ECO:0000313" key="3">
    <source>
        <dbReference type="Proteomes" id="UP001596138"/>
    </source>
</evidence>
<comment type="caution">
    <text evidence="2">The sequence shown here is derived from an EMBL/GenBank/DDBJ whole genome shotgun (WGS) entry which is preliminary data.</text>
</comment>
<dbReference type="RefSeq" id="WP_386766899.1">
    <property type="nucleotide sequence ID" value="NZ_JBHSTI010000008.1"/>
</dbReference>
<name>A0ABW1T262_9ACTN</name>
<gene>
    <name evidence="2" type="ORF">ACFQGU_11850</name>
</gene>
<sequence length="195" mass="18604">MSENDIRTLMGSAASDAPARDFSTPVIASAAAARTRRRRAWYGVGALGAAATVTVVATVSMGLLGNDGPGAPVAIGTPSSSAPAIDPGAISLPTSLPLGELVGVVDSELPSGTAVGELGVDAAFTPDGAITLPLTTGSGAAELAITATAAGCSAESAALDAATLDAISAAVCTAAAQYPSQPGTVVDGGSIDPAA</sequence>
<keyword evidence="1" id="KW-1133">Transmembrane helix</keyword>
<keyword evidence="1" id="KW-0472">Membrane</keyword>
<proteinExistence type="predicted"/>
<dbReference type="Proteomes" id="UP001596138">
    <property type="component" value="Unassembled WGS sequence"/>
</dbReference>
<dbReference type="EMBL" id="JBHSTI010000008">
    <property type="protein sequence ID" value="MFC6238574.1"/>
    <property type="molecule type" value="Genomic_DNA"/>
</dbReference>
<evidence type="ECO:0000256" key="1">
    <source>
        <dbReference type="SAM" id="Phobius"/>
    </source>
</evidence>
<evidence type="ECO:0000313" key="2">
    <source>
        <dbReference type="EMBL" id="MFC6238574.1"/>
    </source>
</evidence>
<organism evidence="2 3">
    <name type="scientific">Longivirga aurantiaca</name>
    <dbReference type="NCBI Taxonomy" id="1837743"/>
    <lineage>
        <taxon>Bacteria</taxon>
        <taxon>Bacillati</taxon>
        <taxon>Actinomycetota</taxon>
        <taxon>Actinomycetes</taxon>
        <taxon>Sporichthyales</taxon>
        <taxon>Sporichthyaceae</taxon>
        <taxon>Longivirga</taxon>
    </lineage>
</organism>
<feature type="transmembrane region" description="Helical" evidence="1">
    <location>
        <begin position="40"/>
        <end position="64"/>
    </location>
</feature>
<accession>A0ABW1T262</accession>
<keyword evidence="1" id="KW-0812">Transmembrane</keyword>
<keyword evidence="3" id="KW-1185">Reference proteome</keyword>
<protein>
    <submittedName>
        <fullName evidence="2">Uncharacterized protein</fullName>
    </submittedName>
</protein>
<reference evidence="3" key="1">
    <citation type="journal article" date="2019" name="Int. J. Syst. Evol. Microbiol.">
        <title>The Global Catalogue of Microorganisms (GCM) 10K type strain sequencing project: providing services to taxonomists for standard genome sequencing and annotation.</title>
        <authorList>
            <consortium name="The Broad Institute Genomics Platform"/>
            <consortium name="The Broad Institute Genome Sequencing Center for Infectious Disease"/>
            <person name="Wu L."/>
            <person name="Ma J."/>
        </authorList>
    </citation>
    <scope>NUCLEOTIDE SEQUENCE [LARGE SCALE GENOMIC DNA]</scope>
    <source>
        <strain evidence="3">CGMCC 4.7317</strain>
    </source>
</reference>